<comment type="caution">
    <text evidence="3">The sequence shown here is derived from an EMBL/GenBank/DDBJ whole genome shotgun (WGS) entry which is preliminary data.</text>
</comment>
<dbReference type="InterPro" id="IPR011042">
    <property type="entry name" value="6-blade_b-propeller_TolB-like"/>
</dbReference>
<dbReference type="EMBL" id="NRSG01000434">
    <property type="protein sequence ID" value="MBK1662045.1"/>
    <property type="molecule type" value="Genomic_DNA"/>
</dbReference>
<feature type="domain" description="Glucose/Sorbosone dehydrogenase" evidence="2">
    <location>
        <begin position="47"/>
        <end position="392"/>
    </location>
</feature>
<name>A0ABS1D6U2_9PROT</name>
<gene>
    <name evidence="3" type="ORF">CKO45_28040</name>
</gene>
<evidence type="ECO:0000313" key="3">
    <source>
        <dbReference type="EMBL" id="MBK1662045.1"/>
    </source>
</evidence>
<evidence type="ECO:0000259" key="2">
    <source>
        <dbReference type="Pfam" id="PF07995"/>
    </source>
</evidence>
<feature type="chain" id="PRO_5047407155" description="Glucose/Sorbosone dehydrogenase domain-containing protein" evidence="1">
    <location>
        <begin position="23"/>
        <end position="397"/>
    </location>
</feature>
<dbReference type="InterPro" id="IPR012938">
    <property type="entry name" value="Glc/Sorbosone_DH"/>
</dbReference>
<dbReference type="PANTHER" id="PTHR19328">
    <property type="entry name" value="HEDGEHOG-INTERACTING PROTEIN"/>
    <property type="match status" value="1"/>
</dbReference>
<keyword evidence="1" id="KW-0732">Signal</keyword>
<dbReference type="InterPro" id="IPR011041">
    <property type="entry name" value="Quinoprot_gluc/sorb_DH_b-prop"/>
</dbReference>
<dbReference type="Gene3D" id="2.120.10.30">
    <property type="entry name" value="TolB, C-terminal domain"/>
    <property type="match status" value="1"/>
</dbReference>
<dbReference type="Proteomes" id="UP000697995">
    <property type="component" value="Unassembled WGS sequence"/>
</dbReference>
<evidence type="ECO:0000256" key="1">
    <source>
        <dbReference type="SAM" id="SignalP"/>
    </source>
</evidence>
<proteinExistence type="predicted"/>
<organism evidence="3 4">
    <name type="scientific">Paracraurococcus ruber</name>
    <dbReference type="NCBI Taxonomy" id="77675"/>
    <lineage>
        <taxon>Bacteria</taxon>
        <taxon>Pseudomonadati</taxon>
        <taxon>Pseudomonadota</taxon>
        <taxon>Alphaproteobacteria</taxon>
        <taxon>Acetobacterales</taxon>
        <taxon>Roseomonadaceae</taxon>
        <taxon>Paracraurococcus</taxon>
    </lineage>
</organism>
<sequence>MRRILAAAALSAALLQAGPVLAQETYQAAGDPLLNFDYKQVAVAEGLEHPWSIAWVNRDTALVTERPGRLRVIRNGRLDPTPVSGTPQVLVAPERGLVFQAGLFEVSPHPKFAENRLIYLTYASGTAQANRLTLARATLNEGATALSNLQVLFQVSQDKPEFQHYGGKILWVSDDTLLLSVGDGGNPPVAIGGELSRLNATRPGSHLGKILRLKDDGTAAPGNPFAGQQGARPEVFSIGHRHVQGLAMGPNNTIYATEHGPLGGDELNLIRAGSNYGWPVVTWGRDYAGAAPIGTGQRSAPGLVDPVLVWYPSVIGASGLVAYSGDRFPQWRGNLFAGGLATQDIRRIVLDSNGRVTAHESMRIGQRVRDVRQGPDGLLYVLTDEIHGRVFRLEPAQ</sequence>
<dbReference type="Pfam" id="PF07995">
    <property type="entry name" value="GSDH"/>
    <property type="match status" value="1"/>
</dbReference>
<feature type="signal peptide" evidence="1">
    <location>
        <begin position="1"/>
        <end position="22"/>
    </location>
</feature>
<dbReference type="PANTHER" id="PTHR19328:SF75">
    <property type="entry name" value="ALDOSE SUGAR DEHYDROGENASE YLII"/>
    <property type="match status" value="1"/>
</dbReference>
<accession>A0ABS1D6U2</accession>
<protein>
    <recommendedName>
        <fullName evidence="2">Glucose/Sorbosone dehydrogenase domain-containing protein</fullName>
    </recommendedName>
</protein>
<reference evidence="3 4" key="1">
    <citation type="journal article" date="2020" name="Microorganisms">
        <title>Osmotic Adaptation and Compatible Solute Biosynthesis of Phototrophic Bacteria as Revealed from Genome Analyses.</title>
        <authorList>
            <person name="Imhoff J.F."/>
            <person name="Rahn T."/>
            <person name="Kunzel S."/>
            <person name="Keller A."/>
            <person name="Neulinger S.C."/>
        </authorList>
    </citation>
    <scope>NUCLEOTIDE SEQUENCE [LARGE SCALE GENOMIC DNA]</scope>
    <source>
        <strain evidence="3 4">DSM 15382</strain>
    </source>
</reference>
<dbReference type="RefSeq" id="WP_133220348.1">
    <property type="nucleotide sequence ID" value="NZ_NRSG01000434.1"/>
</dbReference>
<keyword evidence="4" id="KW-1185">Reference proteome</keyword>
<dbReference type="SUPFAM" id="SSF50952">
    <property type="entry name" value="Soluble quinoprotein glucose dehydrogenase"/>
    <property type="match status" value="1"/>
</dbReference>
<evidence type="ECO:0000313" key="4">
    <source>
        <dbReference type="Proteomes" id="UP000697995"/>
    </source>
</evidence>